<dbReference type="KEGG" id="pfp:PFL1_04903"/>
<evidence type="ECO:0000313" key="1">
    <source>
        <dbReference type="EMBL" id="EPQ27364.1"/>
    </source>
</evidence>
<dbReference type="EMBL" id="KE361639">
    <property type="protein sequence ID" value="EPQ27364.1"/>
    <property type="molecule type" value="Genomic_DNA"/>
</dbReference>
<accession>A0A061H4J7</accession>
<reference evidence="1 2" key="1">
    <citation type="journal article" date="2013" name="Plant Cell">
        <title>The transition from a phytopathogenic smut ancestor to an anamorphic biocontrol agent deciphered by comparative whole-genome analysis.</title>
        <authorList>
            <person name="Lefebvre F."/>
            <person name="Joly D.L."/>
            <person name="Labbe C."/>
            <person name="Teichmann B."/>
            <person name="Linning R."/>
            <person name="Belzile F."/>
            <person name="Bakkeren G."/>
            <person name="Belanger R.R."/>
        </authorList>
    </citation>
    <scope>NUCLEOTIDE SEQUENCE [LARGE SCALE GENOMIC DNA]</scope>
    <source>
        <strain evidence="1 2">PF-1</strain>
    </source>
</reference>
<dbReference type="AlphaFoldDB" id="A0A061H4J7"/>
<name>A0A061H4J7_9BASI</name>
<dbReference type="Proteomes" id="UP000053664">
    <property type="component" value="Unassembled WGS sequence"/>
</dbReference>
<sequence length="119" mass="12707">MLYVLACCAGRPSILDPTIPRPASASRARQKIEGGKRSLSAIWCEAVPKAPWLLWCATAAGHSGLMRGERARQVSSSSSLGTVVGWMPYAYEVVVGADRFACEQSKPPACLLWSPSPSS</sequence>
<gene>
    <name evidence="1" type="ORF">PFL1_04903</name>
</gene>
<evidence type="ECO:0000313" key="2">
    <source>
        <dbReference type="Proteomes" id="UP000053664"/>
    </source>
</evidence>
<protein>
    <submittedName>
        <fullName evidence="1">Uncharacterized protein</fullName>
    </submittedName>
</protein>
<dbReference type="RefSeq" id="XP_007880624.1">
    <property type="nucleotide sequence ID" value="XM_007882433.1"/>
</dbReference>
<organism evidence="1 2">
    <name type="scientific">Pseudozyma flocculosa PF-1</name>
    <dbReference type="NCBI Taxonomy" id="1277687"/>
    <lineage>
        <taxon>Eukaryota</taxon>
        <taxon>Fungi</taxon>
        <taxon>Dikarya</taxon>
        <taxon>Basidiomycota</taxon>
        <taxon>Ustilaginomycotina</taxon>
        <taxon>Ustilaginomycetes</taxon>
        <taxon>Ustilaginales</taxon>
        <taxon>Ustilaginaceae</taxon>
        <taxon>Pseudozyma</taxon>
    </lineage>
</organism>
<proteinExistence type="predicted"/>
<dbReference type="HOGENOM" id="CLU_2062515_0_0_1"/>
<dbReference type="GeneID" id="19319003"/>